<evidence type="ECO:0000256" key="2">
    <source>
        <dbReference type="ARBA" id="ARBA00012286"/>
    </source>
</evidence>
<feature type="binding site" evidence="8">
    <location>
        <position position="258"/>
    </location>
    <ligand>
        <name>L-citrulline</name>
        <dbReference type="ChEBI" id="CHEBI:57743"/>
    </ligand>
</feature>
<keyword evidence="3 8" id="KW-0055">Arginine biosynthesis</keyword>
<evidence type="ECO:0000256" key="7">
    <source>
        <dbReference type="ARBA" id="ARBA00022840"/>
    </source>
</evidence>
<feature type="binding site" evidence="8">
    <location>
        <position position="85"/>
    </location>
    <ligand>
        <name>L-citrulline</name>
        <dbReference type="ChEBI" id="CHEBI:57743"/>
    </ligand>
</feature>
<organism evidence="11 12">
    <name type="scientific">Staphylococcus americanisciuri</name>
    <dbReference type="NCBI Taxonomy" id="2973940"/>
    <lineage>
        <taxon>Bacteria</taxon>
        <taxon>Bacillati</taxon>
        <taxon>Bacillota</taxon>
        <taxon>Bacilli</taxon>
        <taxon>Bacillales</taxon>
        <taxon>Staphylococcaceae</taxon>
        <taxon>Staphylococcus</taxon>
    </lineage>
</organism>
<feature type="binding site" evidence="8">
    <location>
        <begin position="8"/>
        <end position="16"/>
    </location>
    <ligand>
        <name>ATP</name>
        <dbReference type="ChEBI" id="CHEBI:30616"/>
    </ligand>
</feature>
<accession>A0ABT2F361</accession>
<dbReference type="Gene3D" id="3.40.50.620">
    <property type="entry name" value="HUPs"/>
    <property type="match status" value="1"/>
</dbReference>
<dbReference type="Proteomes" id="UP001205609">
    <property type="component" value="Unassembled WGS sequence"/>
</dbReference>
<dbReference type="NCBIfam" id="TIGR00032">
    <property type="entry name" value="argG"/>
    <property type="match status" value="1"/>
</dbReference>
<feature type="domain" description="Arginosuccinate synthase C-terminal" evidence="10">
    <location>
        <begin position="172"/>
        <end position="389"/>
    </location>
</feature>
<feature type="binding site" evidence="8">
    <location>
        <position position="122"/>
    </location>
    <ligand>
        <name>L-aspartate</name>
        <dbReference type="ChEBI" id="CHEBI:29991"/>
    </ligand>
</feature>
<comment type="subunit">
    <text evidence="8">Homotetramer.</text>
</comment>
<feature type="binding site" evidence="8">
    <location>
        <position position="125"/>
    </location>
    <ligand>
        <name>L-citrulline</name>
        <dbReference type="ChEBI" id="CHEBI:57743"/>
    </ligand>
</feature>
<evidence type="ECO:0000256" key="8">
    <source>
        <dbReference type="HAMAP-Rule" id="MF_00005"/>
    </source>
</evidence>
<dbReference type="HAMAP" id="MF_00005">
    <property type="entry name" value="Arg_succ_synth_type1"/>
    <property type="match status" value="1"/>
</dbReference>
<dbReference type="InterPro" id="IPR048268">
    <property type="entry name" value="Arginosuc_syn_C"/>
</dbReference>
<feature type="binding site" evidence="8">
    <location>
        <position position="121"/>
    </location>
    <ligand>
        <name>L-aspartate</name>
        <dbReference type="ChEBI" id="CHEBI:29991"/>
    </ligand>
</feature>
<evidence type="ECO:0000256" key="6">
    <source>
        <dbReference type="ARBA" id="ARBA00022741"/>
    </source>
</evidence>
<evidence type="ECO:0000256" key="5">
    <source>
        <dbReference type="ARBA" id="ARBA00022605"/>
    </source>
</evidence>
<comment type="caution">
    <text evidence="8">Lacks conserved residue(s) required for the propagation of feature annotation.</text>
</comment>
<dbReference type="Pfam" id="PF00764">
    <property type="entry name" value="Arginosuc_synth"/>
    <property type="match status" value="1"/>
</dbReference>
<keyword evidence="8" id="KW-0963">Cytoplasm</keyword>
<dbReference type="InterPro" id="IPR014729">
    <property type="entry name" value="Rossmann-like_a/b/a_fold"/>
</dbReference>
<feature type="binding site" evidence="8">
    <location>
        <position position="117"/>
    </location>
    <ligand>
        <name>L-aspartate</name>
        <dbReference type="ChEBI" id="CHEBI:29991"/>
    </ligand>
</feature>
<comment type="catalytic activity">
    <reaction evidence="8">
        <text>L-citrulline + L-aspartate + ATP = 2-(N(omega)-L-arginino)succinate + AMP + diphosphate + H(+)</text>
        <dbReference type="Rhea" id="RHEA:10932"/>
        <dbReference type="ChEBI" id="CHEBI:15378"/>
        <dbReference type="ChEBI" id="CHEBI:29991"/>
        <dbReference type="ChEBI" id="CHEBI:30616"/>
        <dbReference type="ChEBI" id="CHEBI:33019"/>
        <dbReference type="ChEBI" id="CHEBI:57472"/>
        <dbReference type="ChEBI" id="CHEBI:57743"/>
        <dbReference type="ChEBI" id="CHEBI:456215"/>
        <dbReference type="EC" id="6.3.4.5"/>
    </reaction>
</comment>
<dbReference type="PANTHER" id="PTHR11587">
    <property type="entry name" value="ARGININOSUCCINATE SYNTHASE"/>
    <property type="match status" value="1"/>
</dbReference>
<keyword evidence="4 8" id="KW-0436">Ligase</keyword>
<comment type="similarity">
    <text evidence="8">Belongs to the argininosuccinate synthase family. Type 1 subfamily.</text>
</comment>
<feature type="binding site" evidence="8">
    <location>
        <position position="173"/>
    </location>
    <ligand>
        <name>L-citrulline</name>
        <dbReference type="ChEBI" id="CHEBI:57743"/>
    </ligand>
</feature>
<keyword evidence="5 8" id="KW-0028">Amino-acid biosynthesis</keyword>
<dbReference type="PANTHER" id="PTHR11587:SF2">
    <property type="entry name" value="ARGININOSUCCINATE SYNTHASE"/>
    <property type="match status" value="1"/>
</dbReference>
<dbReference type="InterPro" id="IPR024074">
    <property type="entry name" value="AS_cat/multimer_dom_body"/>
</dbReference>
<feature type="binding site" evidence="8">
    <location>
        <position position="270"/>
    </location>
    <ligand>
        <name>L-citrulline</name>
        <dbReference type="ChEBI" id="CHEBI:57743"/>
    </ligand>
</feature>
<dbReference type="SUPFAM" id="SSF69864">
    <property type="entry name" value="Argininosuccinate synthetase, C-terminal domain"/>
    <property type="match status" value="1"/>
</dbReference>
<evidence type="ECO:0000313" key="12">
    <source>
        <dbReference type="Proteomes" id="UP001205609"/>
    </source>
</evidence>
<dbReference type="InterPro" id="IPR001518">
    <property type="entry name" value="Arginosuc_synth"/>
</dbReference>
<evidence type="ECO:0000256" key="1">
    <source>
        <dbReference type="ARBA" id="ARBA00004967"/>
    </source>
</evidence>
<dbReference type="CDD" id="cd01999">
    <property type="entry name" value="ASS"/>
    <property type="match status" value="1"/>
</dbReference>
<evidence type="ECO:0000256" key="4">
    <source>
        <dbReference type="ARBA" id="ARBA00022598"/>
    </source>
</evidence>
<dbReference type="PROSITE" id="PS00565">
    <property type="entry name" value="ARGININOSUCCIN_SYN_2"/>
    <property type="match status" value="1"/>
</dbReference>
<feature type="binding site" evidence="8">
    <location>
        <position position="115"/>
    </location>
    <ligand>
        <name>ATP</name>
        <dbReference type="ChEBI" id="CHEBI:30616"/>
    </ligand>
</feature>
<feature type="domain" description="Arginosuccinate synthase-like N-terminal" evidence="9">
    <location>
        <begin position="4"/>
        <end position="163"/>
    </location>
</feature>
<evidence type="ECO:0000256" key="3">
    <source>
        <dbReference type="ARBA" id="ARBA00022571"/>
    </source>
</evidence>
<name>A0ABT2F361_9STAP</name>
<dbReference type="SUPFAM" id="SSF52402">
    <property type="entry name" value="Adenine nucleotide alpha hydrolases-like"/>
    <property type="match status" value="1"/>
</dbReference>
<gene>
    <name evidence="8" type="primary">argG</name>
    <name evidence="11" type="ORF">NXS11_07810</name>
</gene>
<dbReference type="GO" id="GO:0004055">
    <property type="term" value="F:argininosuccinate synthase activity"/>
    <property type="evidence" value="ECO:0007669"/>
    <property type="project" value="UniProtKB-EC"/>
</dbReference>
<dbReference type="EC" id="6.3.4.5" evidence="2 8"/>
<dbReference type="RefSeq" id="WP_259200347.1">
    <property type="nucleotide sequence ID" value="NZ_JANUXY010000007.1"/>
</dbReference>
<protein>
    <recommendedName>
        <fullName evidence="2 8">Argininosuccinate synthase</fullName>
        <ecNumber evidence="2 8">6.3.4.5</ecNumber>
    </recommendedName>
    <alternativeName>
        <fullName evidence="8">Citrulline--aspartate ligase</fullName>
    </alternativeName>
</protein>
<keyword evidence="6 8" id="KW-0547">Nucleotide-binding</keyword>
<dbReference type="InterPro" id="IPR048267">
    <property type="entry name" value="Arginosuc_syn_N"/>
</dbReference>
<comment type="pathway">
    <text evidence="1 8">Amino-acid biosynthesis; L-arginine biosynthesis; L-arginine from L-ornithine and carbamoyl phosphate: step 2/3.</text>
</comment>
<dbReference type="Gene3D" id="3.90.1260.10">
    <property type="entry name" value="Argininosuccinate synthetase, chain A, domain 2"/>
    <property type="match status" value="1"/>
</dbReference>
<evidence type="ECO:0000259" key="9">
    <source>
        <dbReference type="Pfam" id="PF00764"/>
    </source>
</evidence>
<dbReference type="InterPro" id="IPR018223">
    <property type="entry name" value="Arginosuc_synth_CS"/>
</dbReference>
<dbReference type="Gene3D" id="1.20.5.470">
    <property type="entry name" value="Single helix bin"/>
    <property type="match status" value="1"/>
</dbReference>
<comment type="subcellular location">
    <subcellularLocation>
        <location evidence="8">Cytoplasm</location>
    </subcellularLocation>
</comment>
<comment type="caution">
    <text evidence="11">The sequence shown here is derived from an EMBL/GenBank/DDBJ whole genome shotgun (WGS) entry which is preliminary data.</text>
</comment>
<feature type="binding site" evidence="8">
    <location>
        <position position="121"/>
    </location>
    <ligand>
        <name>L-citrulline</name>
        <dbReference type="ChEBI" id="CHEBI:57743"/>
    </ligand>
</feature>
<evidence type="ECO:0000313" key="11">
    <source>
        <dbReference type="EMBL" id="MCS4486800.1"/>
    </source>
</evidence>
<keyword evidence="7 8" id="KW-0067">ATP-binding</keyword>
<dbReference type="NCBIfam" id="NF001770">
    <property type="entry name" value="PRK00509.1"/>
    <property type="match status" value="1"/>
</dbReference>
<evidence type="ECO:0000259" key="10">
    <source>
        <dbReference type="Pfam" id="PF20979"/>
    </source>
</evidence>
<dbReference type="InterPro" id="IPR023434">
    <property type="entry name" value="Arginosuc_synth_type_1_subfam"/>
</dbReference>
<dbReference type="Pfam" id="PF20979">
    <property type="entry name" value="Arginosuc_syn_C"/>
    <property type="match status" value="1"/>
</dbReference>
<sequence length="400" mass="44349">MKQKVVLAYSGGLDTSVAVQWLIEQGYDVVACCLDVGEGKDLDIVYQKALDMGAIESHIIDATKEFAEAYVGYAIKGNLMYEQTYPLVSALSRPLISKKLVEIAHKTEAVAIAHGCTGKGNDQVRFEVAIKALDPNLKVIAPVREWGWSREEELDYAKKHNIPVPIGKDSPYSIDQNLWGRANECGVLEDPYVAPPADAFDLTRELEDTPDEADEIILTFTEGLPTHIDGKAYELDDLILYLNDLAGKHGIGRIDHIENRLVGIKSREVYEVPGAEVILKAHKGLETITLSKDVAHFKPVAEKQLAELVYNGLWFSPLTDALKVFIDHTQKFVTGDVRVKLFKGHAIVNGRKSEYTLYNEKLATYTKEDAFNQQSAVGFIDIFGLPTQVNAMLHGGYADE</sequence>
<dbReference type="EMBL" id="JANUXY010000007">
    <property type="protein sequence ID" value="MCS4486800.1"/>
    <property type="molecule type" value="Genomic_DNA"/>
</dbReference>
<dbReference type="PROSITE" id="PS00564">
    <property type="entry name" value="ARGININOSUCCIN_SYN_1"/>
    <property type="match status" value="1"/>
</dbReference>
<proteinExistence type="inferred from homology"/>
<reference evidence="11 12" key="1">
    <citation type="journal article" date="2023" name="Int. J. Syst. Evol. Microbiol.">
        <title>Streptococcus sciuri sp. nov., Staphylococcus marylandisciuri sp. nov. and Staphylococcus americanisciuri sp. nov., isolated from faeces of eastern grey squirrel (Sciurus carolinensis).</title>
        <authorList>
            <person name="Volokhov D.V."/>
            <person name="Zagorodnyaya T.A."/>
            <person name="Furtak V.A."/>
            <person name="Nattanmai G."/>
            <person name="Randall L."/>
            <person name="Jose S."/>
            <person name="Gao Y."/>
            <person name="Eisenberg T."/>
            <person name="Delmonte P."/>
            <person name="Blom J."/>
            <person name="Mitchell K.K."/>
        </authorList>
    </citation>
    <scope>NUCLEOTIDE SEQUENCE [LARGE SCALE GENOMIC DNA]</scope>
    <source>
        <strain evidence="11 12">GRT3</strain>
    </source>
</reference>
<keyword evidence="12" id="KW-1185">Reference proteome</keyword>